<protein>
    <submittedName>
        <fullName evidence="2">Uncharacterized membrane protein</fullName>
    </submittedName>
</protein>
<keyword evidence="3" id="KW-1185">Reference proteome</keyword>
<feature type="transmembrane region" description="Helical" evidence="1">
    <location>
        <begin position="145"/>
        <end position="165"/>
    </location>
</feature>
<organism evidence="2 3">
    <name type="scientific">Pontibacter chinhatensis</name>
    <dbReference type="NCBI Taxonomy" id="1436961"/>
    <lineage>
        <taxon>Bacteria</taxon>
        <taxon>Pseudomonadati</taxon>
        <taxon>Bacteroidota</taxon>
        <taxon>Cytophagia</taxon>
        <taxon>Cytophagales</taxon>
        <taxon>Hymenobacteraceae</taxon>
        <taxon>Pontibacter</taxon>
    </lineage>
</organism>
<proteinExistence type="predicted"/>
<gene>
    <name evidence="2" type="ORF">SAMN05421739_10357</name>
</gene>
<keyword evidence="1" id="KW-1133">Transmembrane helix</keyword>
<evidence type="ECO:0000256" key="1">
    <source>
        <dbReference type="SAM" id="Phobius"/>
    </source>
</evidence>
<accession>A0A1I2TIN2</accession>
<sequence>MKARFTKWIRQFYGSLVNSIAFYPAIIACCFLILSYVLLYIDFSPLGKAIKSRLDFVSLRDASTARSIAATIAAGILSLTVFSFSMVMILLNQAASNMSNRVLDSMIENRFQQWVLGFYIGTIVYALFLLSTIRDTDTGIHVPALSVYLLILLTILDIFLFIYFLHYITQSVKYETIIRRIYVKTMAGLKQQCRENEDSAPAAPAHFNSSHTLRAPESGYFQGFNRKGLVQLCREQNWELRFCYHMGSFVMKGVAFAEINAAHKISQEQQEQLYTLMEFHNGEPLDKNAFYGFKQLMEVALKALSPGINDSGTAVLSLHALADLLAFRLNHYPVLAFRDSEGIPRVIICELSFEEIFKRTVLPVWDYGKEDRTLRWEMQKALRQLQGQSASEADAAVINHMLRKVEKAIAESEDEDL</sequence>
<evidence type="ECO:0000313" key="2">
    <source>
        <dbReference type="EMBL" id="SFG62211.1"/>
    </source>
</evidence>
<name>A0A1I2TIN2_9BACT</name>
<reference evidence="3" key="1">
    <citation type="submission" date="2016-10" db="EMBL/GenBank/DDBJ databases">
        <authorList>
            <person name="Varghese N."/>
            <person name="Submissions S."/>
        </authorList>
    </citation>
    <scope>NUCLEOTIDE SEQUENCE [LARGE SCALE GENOMIC DNA]</scope>
    <source>
        <strain evidence="3">LP51</strain>
    </source>
</reference>
<dbReference type="Proteomes" id="UP000198724">
    <property type="component" value="Unassembled WGS sequence"/>
</dbReference>
<evidence type="ECO:0000313" key="3">
    <source>
        <dbReference type="Proteomes" id="UP000198724"/>
    </source>
</evidence>
<feature type="transmembrane region" description="Helical" evidence="1">
    <location>
        <begin position="111"/>
        <end position="133"/>
    </location>
</feature>
<dbReference type="AlphaFoldDB" id="A0A1I2TIN2"/>
<keyword evidence="1" id="KW-0812">Transmembrane</keyword>
<feature type="transmembrane region" description="Helical" evidence="1">
    <location>
        <begin position="20"/>
        <end position="41"/>
    </location>
</feature>
<feature type="transmembrane region" description="Helical" evidence="1">
    <location>
        <begin position="68"/>
        <end position="91"/>
    </location>
</feature>
<dbReference type="PROSITE" id="PS51257">
    <property type="entry name" value="PROKAR_LIPOPROTEIN"/>
    <property type="match status" value="1"/>
</dbReference>
<dbReference type="OrthoDB" id="2955631at2"/>
<dbReference type="Pfam" id="PF10011">
    <property type="entry name" value="DUF2254"/>
    <property type="match status" value="1"/>
</dbReference>
<dbReference type="InterPro" id="IPR018723">
    <property type="entry name" value="DUF2254_membrane"/>
</dbReference>
<keyword evidence="1" id="KW-0472">Membrane</keyword>
<dbReference type="EMBL" id="FOOT01000003">
    <property type="protein sequence ID" value="SFG62211.1"/>
    <property type="molecule type" value="Genomic_DNA"/>
</dbReference>
<dbReference type="RefSeq" id="WP_092100498.1">
    <property type="nucleotide sequence ID" value="NZ_FOOT01000003.1"/>
</dbReference>
<dbReference type="STRING" id="1436961.SAMN05421739_10357"/>